<dbReference type="EMBL" id="JAPDRL010000018">
    <property type="protein sequence ID" value="KAJ9666574.1"/>
    <property type="molecule type" value="Genomic_DNA"/>
</dbReference>
<evidence type="ECO:0000256" key="1">
    <source>
        <dbReference type="SAM" id="MobiDB-lite"/>
    </source>
</evidence>
<feature type="region of interest" description="Disordered" evidence="1">
    <location>
        <begin position="34"/>
        <end position="88"/>
    </location>
</feature>
<dbReference type="Proteomes" id="UP001172684">
    <property type="component" value="Unassembled WGS sequence"/>
</dbReference>
<organism evidence="2 3">
    <name type="scientific">Coniosporium apollinis</name>
    <dbReference type="NCBI Taxonomy" id="61459"/>
    <lineage>
        <taxon>Eukaryota</taxon>
        <taxon>Fungi</taxon>
        <taxon>Dikarya</taxon>
        <taxon>Ascomycota</taxon>
        <taxon>Pezizomycotina</taxon>
        <taxon>Dothideomycetes</taxon>
        <taxon>Dothideomycetes incertae sedis</taxon>
        <taxon>Coniosporium</taxon>
    </lineage>
</organism>
<accession>A0ABQ9NZ61</accession>
<proteinExistence type="predicted"/>
<name>A0ABQ9NZ61_9PEZI</name>
<protein>
    <submittedName>
        <fullName evidence="2">Uncharacterized protein</fullName>
    </submittedName>
</protein>
<comment type="caution">
    <text evidence="2">The sequence shown here is derived from an EMBL/GenBank/DDBJ whole genome shotgun (WGS) entry which is preliminary data.</text>
</comment>
<reference evidence="2" key="1">
    <citation type="submission" date="2022-10" db="EMBL/GenBank/DDBJ databases">
        <title>Culturing micro-colonial fungi from biological soil crusts in the Mojave desert and describing Neophaeococcomyces mojavensis, and introducing the new genera and species Taxawa tesnikishii.</title>
        <authorList>
            <person name="Kurbessoian T."/>
            <person name="Stajich J.E."/>
        </authorList>
    </citation>
    <scope>NUCLEOTIDE SEQUENCE</scope>
    <source>
        <strain evidence="2">TK_1</strain>
    </source>
</reference>
<keyword evidence="3" id="KW-1185">Reference proteome</keyword>
<gene>
    <name evidence="2" type="ORF">H2201_003233</name>
</gene>
<sequence length="132" mass="14301">MGLNFDWPPFDAHEGFMDPTDHWSPCLDMHERGMQTPFASASGSQPTHASSELHQGNFAPDCGSAGAGLRVERLPQAKEARQDPLVPCTPQPLAQAIQAALATLDNVANPPNLYICFVPGCKKNQFTRDADL</sequence>
<feature type="compositionally biased region" description="Polar residues" evidence="1">
    <location>
        <begin position="37"/>
        <end position="54"/>
    </location>
</feature>
<feature type="compositionally biased region" description="Basic and acidic residues" evidence="1">
    <location>
        <begin position="70"/>
        <end position="82"/>
    </location>
</feature>
<evidence type="ECO:0000313" key="3">
    <source>
        <dbReference type="Proteomes" id="UP001172684"/>
    </source>
</evidence>
<evidence type="ECO:0000313" key="2">
    <source>
        <dbReference type="EMBL" id="KAJ9666574.1"/>
    </source>
</evidence>